<comment type="subunit">
    <text evidence="7">Consists of a catalytic RNA component (M1 or rnpB) and a protein subunit.</text>
</comment>
<evidence type="ECO:0000256" key="5">
    <source>
        <dbReference type="ARBA" id="ARBA00022801"/>
    </source>
</evidence>
<dbReference type="HAMAP" id="MF_00227">
    <property type="entry name" value="RNase_P"/>
    <property type="match status" value="1"/>
</dbReference>
<evidence type="ECO:0000256" key="8">
    <source>
        <dbReference type="NCBIfam" id="TIGR00188"/>
    </source>
</evidence>
<dbReference type="PANTHER" id="PTHR33992">
    <property type="entry name" value="RIBONUCLEASE P PROTEIN COMPONENT"/>
    <property type="match status" value="1"/>
</dbReference>
<organism evidence="9 10">
    <name type="scientific">Vicingus serpentipes</name>
    <dbReference type="NCBI Taxonomy" id="1926625"/>
    <lineage>
        <taxon>Bacteria</taxon>
        <taxon>Pseudomonadati</taxon>
        <taxon>Bacteroidota</taxon>
        <taxon>Flavobacteriia</taxon>
        <taxon>Flavobacteriales</taxon>
        <taxon>Vicingaceae</taxon>
        <taxon>Vicingus</taxon>
    </lineage>
</organism>
<evidence type="ECO:0000313" key="10">
    <source>
        <dbReference type="Proteomes" id="UP000321721"/>
    </source>
</evidence>
<dbReference type="Pfam" id="PF00825">
    <property type="entry name" value="Ribonuclease_P"/>
    <property type="match status" value="1"/>
</dbReference>
<evidence type="ECO:0000256" key="3">
    <source>
        <dbReference type="ARBA" id="ARBA00022722"/>
    </source>
</evidence>
<dbReference type="Gene3D" id="3.30.230.10">
    <property type="match status" value="1"/>
</dbReference>
<name>A0A5C6RQW6_9FLAO</name>
<accession>A0A5C6RQW6</accession>
<comment type="catalytic activity">
    <reaction evidence="7">
        <text>Endonucleolytic cleavage of RNA, removing 5'-extranucleotides from tRNA precursor.</text>
        <dbReference type="EC" id="3.1.26.5"/>
    </reaction>
</comment>
<dbReference type="GO" id="GO:0030677">
    <property type="term" value="C:ribonuclease P complex"/>
    <property type="evidence" value="ECO:0007669"/>
    <property type="project" value="TreeGrafter"/>
</dbReference>
<dbReference type="InterPro" id="IPR000100">
    <property type="entry name" value="RNase_P"/>
</dbReference>
<evidence type="ECO:0000256" key="7">
    <source>
        <dbReference type="HAMAP-Rule" id="MF_00227"/>
    </source>
</evidence>
<reference evidence="9 10" key="1">
    <citation type="submission" date="2019-08" db="EMBL/GenBank/DDBJ databases">
        <title>Genome of Vicingus serpentipes NCIMB 15042.</title>
        <authorList>
            <person name="Bowman J.P."/>
        </authorList>
    </citation>
    <scope>NUCLEOTIDE SEQUENCE [LARGE SCALE GENOMIC DNA]</scope>
    <source>
        <strain evidence="9 10">NCIMB 15042</strain>
    </source>
</reference>
<dbReference type="EC" id="3.1.26.5" evidence="7 8"/>
<dbReference type="PROSITE" id="PS00648">
    <property type="entry name" value="RIBONUCLEASE_P"/>
    <property type="match status" value="1"/>
</dbReference>
<dbReference type="PANTHER" id="PTHR33992:SF1">
    <property type="entry name" value="RIBONUCLEASE P PROTEIN COMPONENT"/>
    <property type="match status" value="1"/>
</dbReference>
<evidence type="ECO:0000256" key="4">
    <source>
        <dbReference type="ARBA" id="ARBA00022759"/>
    </source>
</evidence>
<keyword evidence="3 7" id="KW-0540">Nuclease</keyword>
<keyword evidence="4 7" id="KW-0255">Endonuclease</keyword>
<comment type="caution">
    <text evidence="9">The sequence shown here is derived from an EMBL/GenBank/DDBJ whole genome shotgun (WGS) entry which is preliminary data.</text>
</comment>
<dbReference type="InterPro" id="IPR014721">
    <property type="entry name" value="Ribsml_uS5_D2-typ_fold_subgr"/>
</dbReference>
<keyword evidence="6 7" id="KW-0694">RNA-binding</keyword>
<evidence type="ECO:0000313" key="9">
    <source>
        <dbReference type="EMBL" id="TXB64806.1"/>
    </source>
</evidence>
<comment type="function">
    <text evidence="1 7">RNaseP catalyzes the removal of the 5'-leader sequence from pre-tRNA to produce the mature 5'-terminus. It can also cleave other RNA substrates such as 4.5S RNA. The protein component plays an auxiliary but essential role in vivo by binding to the 5'-leader sequence and broadening the substrate specificity of the ribozyme.</text>
</comment>
<keyword evidence="5 7" id="KW-0378">Hydrolase</keyword>
<proteinExistence type="inferred from homology"/>
<comment type="similarity">
    <text evidence="7">Belongs to the RnpA family.</text>
</comment>
<keyword evidence="10" id="KW-1185">Reference proteome</keyword>
<dbReference type="InterPro" id="IPR020568">
    <property type="entry name" value="Ribosomal_Su5_D2-typ_SF"/>
</dbReference>
<evidence type="ECO:0000256" key="2">
    <source>
        <dbReference type="ARBA" id="ARBA00022694"/>
    </source>
</evidence>
<evidence type="ECO:0000256" key="1">
    <source>
        <dbReference type="ARBA" id="ARBA00002663"/>
    </source>
</evidence>
<dbReference type="SUPFAM" id="SSF54211">
    <property type="entry name" value="Ribosomal protein S5 domain 2-like"/>
    <property type="match status" value="1"/>
</dbReference>
<dbReference type="InterPro" id="IPR020539">
    <property type="entry name" value="RNase_P_CS"/>
</dbReference>
<keyword evidence="2 7" id="KW-0819">tRNA processing</keyword>
<dbReference type="Proteomes" id="UP000321721">
    <property type="component" value="Unassembled WGS sequence"/>
</dbReference>
<dbReference type="NCBIfam" id="TIGR00188">
    <property type="entry name" value="rnpA"/>
    <property type="match status" value="1"/>
</dbReference>
<gene>
    <name evidence="7 9" type="primary">rnpA</name>
    <name evidence="9" type="ORF">FRY74_10165</name>
</gene>
<dbReference type="AlphaFoldDB" id="A0A5C6RQW6"/>
<dbReference type="EMBL" id="VOOS01000004">
    <property type="protein sequence ID" value="TXB64806.1"/>
    <property type="molecule type" value="Genomic_DNA"/>
</dbReference>
<protein>
    <recommendedName>
        <fullName evidence="7 8">Ribonuclease P protein component</fullName>
        <shortName evidence="7">RNase P protein</shortName>
        <shortName evidence="7">RNaseP protein</shortName>
        <ecNumber evidence="7 8">3.1.26.5</ecNumber>
    </recommendedName>
    <alternativeName>
        <fullName evidence="7">Protein C5</fullName>
    </alternativeName>
</protein>
<dbReference type="GO" id="GO:0000049">
    <property type="term" value="F:tRNA binding"/>
    <property type="evidence" value="ECO:0007669"/>
    <property type="project" value="UniProtKB-UniRule"/>
</dbReference>
<dbReference type="GO" id="GO:0001682">
    <property type="term" value="P:tRNA 5'-leader removal"/>
    <property type="evidence" value="ECO:0007669"/>
    <property type="project" value="UniProtKB-UniRule"/>
</dbReference>
<dbReference type="RefSeq" id="WP_147101115.1">
    <property type="nucleotide sequence ID" value="NZ_VOOS01000004.1"/>
</dbReference>
<sequence>MKLNNKFSKKEHLKSHNDIQFLFAKGRSVNEPSIRVVYTKKEEKTGIYLNAGFAVPKKNIRLAVNRNLIRRRIKEAYRLNNHELKESLKENGQELNVMFIYTAKEIFTYKEVEEKIKVILKRLKALNEKDIK</sequence>
<evidence type="ECO:0000256" key="6">
    <source>
        <dbReference type="ARBA" id="ARBA00022884"/>
    </source>
</evidence>
<dbReference type="OrthoDB" id="1524972at2"/>
<dbReference type="GO" id="GO:0042781">
    <property type="term" value="F:3'-tRNA processing endoribonuclease activity"/>
    <property type="evidence" value="ECO:0007669"/>
    <property type="project" value="TreeGrafter"/>
</dbReference>
<dbReference type="GO" id="GO:0004526">
    <property type="term" value="F:ribonuclease P activity"/>
    <property type="evidence" value="ECO:0007669"/>
    <property type="project" value="UniProtKB-UniRule"/>
</dbReference>